<dbReference type="GO" id="GO:0042134">
    <property type="term" value="F:rRNA primary transcript binding"/>
    <property type="evidence" value="ECO:0007669"/>
    <property type="project" value="InterPro"/>
</dbReference>
<dbReference type="CDD" id="cd22573">
    <property type="entry name" value="RMP1_RBD"/>
    <property type="match status" value="1"/>
</dbReference>
<dbReference type="OrthoDB" id="5414547at2759"/>
<dbReference type="STRING" id="671987.R0KND6"/>
<dbReference type="PANTHER" id="PTHR37792:SF1">
    <property type="entry name" value="RIBONUCLEASE MRP PROTEIN SUBUNIT RMP1"/>
    <property type="match status" value="1"/>
</dbReference>
<evidence type="ECO:0000313" key="2">
    <source>
        <dbReference type="EMBL" id="EOA89432.1"/>
    </source>
</evidence>
<dbReference type="GO" id="GO:0000172">
    <property type="term" value="C:ribonuclease MRP complex"/>
    <property type="evidence" value="ECO:0007669"/>
    <property type="project" value="InterPro"/>
</dbReference>
<dbReference type="InterPro" id="IPR047204">
    <property type="entry name" value="RMP1_RBD"/>
</dbReference>
<evidence type="ECO:0000259" key="1">
    <source>
        <dbReference type="Pfam" id="PF20945"/>
    </source>
</evidence>
<dbReference type="HOGENOM" id="CLU_1348808_0_0_1"/>
<dbReference type="RefSeq" id="XP_008023209.1">
    <property type="nucleotide sequence ID" value="XM_008025018.1"/>
</dbReference>
<sequence>MAIAPPNRTTTTTSQHFLTVPTSTHLSPTTPSITSSPLFSAPTHDIAMLHDIHTLLDRIFVRNRNQHRRSTWWKALHGFRKQMALLLADLQDKQVREVERRRKVEARLRAWDAKGEVHAWYFQFSQLVAVGPFSMLGLVLVASVARVCRITGITAVYEQIASAEVKSVLDASNELALAGKYGAVLGEAEGCDEGVVIARENEDE</sequence>
<name>R0KND6_EXST2</name>
<dbReference type="Pfam" id="PF20945">
    <property type="entry name" value="RMP1"/>
    <property type="match status" value="1"/>
</dbReference>
<dbReference type="EMBL" id="KB908515">
    <property type="protein sequence ID" value="EOA89432.1"/>
    <property type="molecule type" value="Genomic_DNA"/>
</dbReference>
<dbReference type="Proteomes" id="UP000016935">
    <property type="component" value="Unassembled WGS sequence"/>
</dbReference>
<organism evidence="2 3">
    <name type="scientific">Exserohilum turcicum (strain 28A)</name>
    <name type="common">Northern leaf blight fungus</name>
    <name type="synonym">Setosphaeria turcica</name>
    <dbReference type="NCBI Taxonomy" id="671987"/>
    <lineage>
        <taxon>Eukaryota</taxon>
        <taxon>Fungi</taxon>
        <taxon>Dikarya</taxon>
        <taxon>Ascomycota</taxon>
        <taxon>Pezizomycotina</taxon>
        <taxon>Dothideomycetes</taxon>
        <taxon>Pleosporomycetidae</taxon>
        <taxon>Pleosporales</taxon>
        <taxon>Pleosporineae</taxon>
        <taxon>Pleosporaceae</taxon>
        <taxon>Exserohilum</taxon>
    </lineage>
</organism>
<gene>
    <name evidence="2" type="ORF">SETTUDRAFT_159810</name>
</gene>
<dbReference type="AlphaFoldDB" id="R0KND6"/>
<evidence type="ECO:0000313" key="3">
    <source>
        <dbReference type="Proteomes" id="UP000016935"/>
    </source>
</evidence>
<reference evidence="2 3" key="1">
    <citation type="journal article" date="2012" name="PLoS Pathog.">
        <title>Diverse lifestyles and strategies of plant pathogenesis encoded in the genomes of eighteen Dothideomycetes fungi.</title>
        <authorList>
            <person name="Ohm R.A."/>
            <person name="Feau N."/>
            <person name="Henrissat B."/>
            <person name="Schoch C.L."/>
            <person name="Horwitz B.A."/>
            <person name="Barry K.W."/>
            <person name="Condon B.J."/>
            <person name="Copeland A.C."/>
            <person name="Dhillon B."/>
            <person name="Glaser F."/>
            <person name="Hesse C.N."/>
            <person name="Kosti I."/>
            <person name="LaButti K."/>
            <person name="Lindquist E.A."/>
            <person name="Lucas S."/>
            <person name="Salamov A.A."/>
            <person name="Bradshaw R.E."/>
            <person name="Ciuffetti L."/>
            <person name="Hamelin R.C."/>
            <person name="Kema G.H.J."/>
            <person name="Lawrence C."/>
            <person name="Scott J.A."/>
            <person name="Spatafora J.W."/>
            <person name="Turgeon B.G."/>
            <person name="de Wit P.J.G.M."/>
            <person name="Zhong S."/>
            <person name="Goodwin S.B."/>
            <person name="Grigoriev I.V."/>
        </authorList>
    </citation>
    <scope>NUCLEOTIDE SEQUENCE [LARGE SCALE GENOMIC DNA]</scope>
    <source>
        <strain evidence="3">28A</strain>
    </source>
</reference>
<protein>
    <recommendedName>
        <fullName evidence="1">RNase MRP protein 1 RNA binding domain-containing protein</fullName>
    </recommendedName>
</protein>
<accession>R0KND6</accession>
<dbReference type="GeneID" id="19397983"/>
<dbReference type="GO" id="GO:0000466">
    <property type="term" value="P:maturation of 5.8S rRNA from tricistronic rRNA transcript (SSU-rRNA, 5.8S rRNA, LSU-rRNA)"/>
    <property type="evidence" value="ECO:0007669"/>
    <property type="project" value="TreeGrafter"/>
</dbReference>
<dbReference type="GO" id="GO:0000294">
    <property type="term" value="P:nuclear-transcribed mRNA catabolic process, RNase MRP-dependent"/>
    <property type="evidence" value="ECO:0007669"/>
    <property type="project" value="TreeGrafter"/>
</dbReference>
<keyword evidence="3" id="KW-1185">Reference proteome</keyword>
<dbReference type="InterPro" id="IPR047205">
    <property type="entry name" value="RMP1"/>
</dbReference>
<feature type="domain" description="RNase MRP protein 1 RNA binding" evidence="1">
    <location>
        <begin position="55"/>
        <end position="146"/>
    </location>
</feature>
<proteinExistence type="predicted"/>
<dbReference type="PANTHER" id="PTHR37792">
    <property type="entry name" value="RIBONUCLEASE MRP PROTEIN SUBUNIT RMP1"/>
    <property type="match status" value="1"/>
</dbReference>
<dbReference type="eggNOG" id="ENOG502S2QW">
    <property type="taxonomic scope" value="Eukaryota"/>
</dbReference>
<reference evidence="2 3" key="2">
    <citation type="journal article" date="2013" name="PLoS Genet.">
        <title>Comparative genome structure, secondary metabolite, and effector coding capacity across Cochliobolus pathogens.</title>
        <authorList>
            <person name="Condon B.J."/>
            <person name="Leng Y."/>
            <person name="Wu D."/>
            <person name="Bushley K.E."/>
            <person name="Ohm R.A."/>
            <person name="Otillar R."/>
            <person name="Martin J."/>
            <person name="Schackwitz W."/>
            <person name="Grimwood J."/>
            <person name="MohdZainudin N."/>
            <person name="Xue C."/>
            <person name="Wang R."/>
            <person name="Manning V.A."/>
            <person name="Dhillon B."/>
            <person name="Tu Z.J."/>
            <person name="Steffenson B.J."/>
            <person name="Salamov A."/>
            <person name="Sun H."/>
            <person name="Lowry S."/>
            <person name="LaButti K."/>
            <person name="Han J."/>
            <person name="Copeland A."/>
            <person name="Lindquist E."/>
            <person name="Barry K."/>
            <person name="Schmutz J."/>
            <person name="Baker S.E."/>
            <person name="Ciuffetti L.M."/>
            <person name="Grigoriev I.V."/>
            <person name="Zhong S."/>
            <person name="Turgeon B.G."/>
        </authorList>
    </citation>
    <scope>NUCLEOTIDE SEQUENCE [LARGE SCALE GENOMIC DNA]</scope>
    <source>
        <strain evidence="3">28A</strain>
    </source>
</reference>